<keyword evidence="6 9" id="KW-0482">Metalloprotease</keyword>
<dbReference type="EMBL" id="JBHSMI010000067">
    <property type="protein sequence ID" value="MFC5407304.1"/>
    <property type="molecule type" value="Genomic_DNA"/>
</dbReference>
<sequence>MIQAHDAMNSINRTLSGVYSKMMNALWMVLATGEARWADEFAVSEVDYHNTVASSSLGEQVGLLKTSGGLDRLVDRQLLLLQNERLEHSTDAALREQITQRWNELHYTISTYRTKINDTSLSAQEVDMLLRSITDETERERLWRNNMQLGESIAPGLLELVRLRNRTATENGFADYFEMQLYSQEIDPNDLDRHIYQLRKLLDQSYRKAKAQIDWEVSDFFRISPNVIRPWHYTHPFIPGSTRLACDMKWSLSTLLPRLSSWLNKNHINIDSTLQTADWLERPGKNQANCCLNIDRANDIRILCNVRPDRSGLRILLHEVGHAVYESQLSSDLPFILRQPAHIFLSEAIALLFERLLDEEEWLDEMGLQDGRRRSDKEAIRMRRLVRIYWTIVVVQFERELYRNPEGALNDIWWSQMESVMGVSRPDVNWNSPYWAAVPHLTTLPVYYYNYLLGEIASSQIRHMSNVQFGSWYNENALSHLKETLFRSGASSPWDVLLMNCTTCKLDTQFMVEEFDNERSGDGWPEYT</sequence>
<accession>A0ABW0I1W1</accession>
<comment type="caution">
    <text evidence="11">The sequence shown here is derived from an EMBL/GenBank/DDBJ whole genome shotgun (WGS) entry which is preliminary data.</text>
</comment>
<evidence type="ECO:0000256" key="4">
    <source>
        <dbReference type="ARBA" id="ARBA00022801"/>
    </source>
</evidence>
<dbReference type="Proteomes" id="UP001596113">
    <property type="component" value="Unassembled WGS sequence"/>
</dbReference>
<evidence type="ECO:0000256" key="6">
    <source>
        <dbReference type="ARBA" id="ARBA00023049"/>
    </source>
</evidence>
<dbReference type="InterPro" id="IPR001548">
    <property type="entry name" value="Peptidase_M2"/>
</dbReference>
<name>A0ABW0I1W1_9BACL</name>
<dbReference type="SUPFAM" id="SSF55486">
    <property type="entry name" value="Metalloproteases ('zincins'), catalytic domain"/>
    <property type="match status" value="1"/>
</dbReference>
<evidence type="ECO:0000313" key="11">
    <source>
        <dbReference type="EMBL" id="MFC5407304.1"/>
    </source>
</evidence>
<proteinExistence type="inferred from homology"/>
<evidence type="ECO:0000256" key="7">
    <source>
        <dbReference type="ARBA" id="ARBA00023157"/>
    </source>
</evidence>
<comment type="cofactor">
    <cofactor evidence="9">
        <name>Zn(2+)</name>
        <dbReference type="ChEBI" id="CHEBI:29105"/>
    </cofactor>
    <text evidence="9">Binds 1 zinc ion.</text>
</comment>
<dbReference type="Pfam" id="PF01401">
    <property type="entry name" value="Peptidase_M2"/>
    <property type="match status" value="1"/>
</dbReference>
<protein>
    <submittedName>
        <fullName evidence="11">M2 family metallopeptidase</fullName>
    </submittedName>
</protein>
<dbReference type="Pfam" id="PF01432">
    <property type="entry name" value="Peptidase_M3"/>
    <property type="match status" value="1"/>
</dbReference>
<keyword evidence="8" id="KW-0325">Glycoprotein</keyword>
<dbReference type="Gene3D" id="1.10.1370.30">
    <property type="match status" value="1"/>
</dbReference>
<evidence type="ECO:0000259" key="10">
    <source>
        <dbReference type="Pfam" id="PF01432"/>
    </source>
</evidence>
<evidence type="ECO:0000313" key="12">
    <source>
        <dbReference type="Proteomes" id="UP001596113"/>
    </source>
</evidence>
<keyword evidence="7" id="KW-1015">Disulfide bond</keyword>
<keyword evidence="2 9" id="KW-0479">Metal-binding</keyword>
<dbReference type="RefSeq" id="WP_378139850.1">
    <property type="nucleotide sequence ID" value="NZ_JBHSMI010000067.1"/>
</dbReference>
<keyword evidence="1 9" id="KW-0645">Protease</keyword>
<keyword evidence="5 9" id="KW-0862">Zinc</keyword>
<keyword evidence="3" id="KW-0732">Signal</keyword>
<evidence type="ECO:0000256" key="1">
    <source>
        <dbReference type="ARBA" id="ARBA00022670"/>
    </source>
</evidence>
<dbReference type="PANTHER" id="PTHR11804:SF84">
    <property type="entry name" value="SACCHAROLYSIN"/>
    <property type="match status" value="1"/>
</dbReference>
<keyword evidence="4 9" id="KW-0378">Hydrolase</keyword>
<evidence type="ECO:0000256" key="9">
    <source>
        <dbReference type="RuleBase" id="RU003435"/>
    </source>
</evidence>
<organism evidence="11 12">
    <name type="scientific">Cohnella soli</name>
    <dbReference type="NCBI Taxonomy" id="425005"/>
    <lineage>
        <taxon>Bacteria</taxon>
        <taxon>Bacillati</taxon>
        <taxon>Bacillota</taxon>
        <taxon>Bacilli</taxon>
        <taxon>Bacillales</taxon>
        <taxon>Paenibacillaceae</taxon>
        <taxon>Cohnella</taxon>
    </lineage>
</organism>
<dbReference type="InterPro" id="IPR001567">
    <property type="entry name" value="Pept_M3A_M3B_dom"/>
</dbReference>
<evidence type="ECO:0000256" key="3">
    <source>
        <dbReference type="ARBA" id="ARBA00022729"/>
    </source>
</evidence>
<feature type="domain" description="Peptidase M3A/M3B catalytic" evidence="10">
    <location>
        <begin position="277"/>
        <end position="513"/>
    </location>
</feature>
<evidence type="ECO:0000256" key="8">
    <source>
        <dbReference type="ARBA" id="ARBA00023180"/>
    </source>
</evidence>
<gene>
    <name evidence="11" type="ORF">ACFPOF_31630</name>
</gene>
<dbReference type="InterPro" id="IPR045090">
    <property type="entry name" value="Pept_M3A_M3B"/>
</dbReference>
<dbReference type="PANTHER" id="PTHR11804">
    <property type="entry name" value="PROTEASE M3 THIMET OLIGOPEPTIDASE-RELATED"/>
    <property type="match status" value="1"/>
</dbReference>
<reference evidence="12" key="1">
    <citation type="journal article" date="2019" name="Int. J. Syst. Evol. Microbiol.">
        <title>The Global Catalogue of Microorganisms (GCM) 10K type strain sequencing project: providing services to taxonomists for standard genome sequencing and annotation.</title>
        <authorList>
            <consortium name="The Broad Institute Genomics Platform"/>
            <consortium name="The Broad Institute Genome Sequencing Center for Infectious Disease"/>
            <person name="Wu L."/>
            <person name="Ma J."/>
        </authorList>
    </citation>
    <scope>NUCLEOTIDE SEQUENCE [LARGE SCALE GENOMIC DNA]</scope>
    <source>
        <strain evidence="12">CGMCC 1.18575</strain>
    </source>
</reference>
<evidence type="ECO:0000256" key="5">
    <source>
        <dbReference type="ARBA" id="ARBA00022833"/>
    </source>
</evidence>
<evidence type="ECO:0000256" key="2">
    <source>
        <dbReference type="ARBA" id="ARBA00022723"/>
    </source>
</evidence>
<keyword evidence="12" id="KW-1185">Reference proteome</keyword>
<comment type="similarity">
    <text evidence="9">Belongs to the peptidase M3 family.</text>
</comment>